<evidence type="ECO:0000313" key="2">
    <source>
        <dbReference type="EMBL" id="KII71716.1"/>
    </source>
</evidence>
<feature type="region of interest" description="Disordered" evidence="1">
    <location>
        <begin position="286"/>
        <end position="313"/>
    </location>
</feature>
<evidence type="ECO:0000256" key="1">
    <source>
        <dbReference type="SAM" id="MobiDB-lite"/>
    </source>
</evidence>
<reference evidence="2 3" key="1">
    <citation type="journal article" date="2014" name="Genome Biol. Evol.">
        <title>The genome of the myxosporean Thelohanellus kitauei shows adaptations to nutrient acquisition within its fish host.</title>
        <authorList>
            <person name="Yang Y."/>
            <person name="Xiong J."/>
            <person name="Zhou Z."/>
            <person name="Huo F."/>
            <person name="Miao W."/>
            <person name="Ran C."/>
            <person name="Liu Y."/>
            <person name="Zhang J."/>
            <person name="Feng J."/>
            <person name="Wang M."/>
            <person name="Wang M."/>
            <person name="Wang L."/>
            <person name="Yao B."/>
        </authorList>
    </citation>
    <scope>NUCLEOTIDE SEQUENCE [LARGE SCALE GENOMIC DNA]</scope>
    <source>
        <strain evidence="2">Wuqing</strain>
    </source>
</reference>
<dbReference type="EMBL" id="JWZT01001656">
    <property type="protein sequence ID" value="KII71716.1"/>
    <property type="molecule type" value="Genomic_DNA"/>
</dbReference>
<dbReference type="AlphaFoldDB" id="A0A0C2MWL2"/>
<sequence>MIIEEDSIILYRFSKFRNKYQSPACEFVFKIAWTRKPKRIANIEFCKFAGLISRQDSCRLGELKMAKLLEDRLAEDFNLRNGDLGSDNLRKPKNEFSREPDTLLSRSAAGEPMLRDYFDRGAGKHVNRSPKARFRFLYGDGSKHAIFRPIRKPRATIYPELLQAADAAIAELDSSLKYKDYMLKAYQIFISTCTIAVKGLSAATHRHANHRSLDEEDGRVNLRRGTARKMAAALRRRISSFGKENQRYLGSMRSYCPLTPRLPQKFRGETHYWERYRRYQTGSFRGSHAAARNHPGGLTSHTASESASCGPASLSKGRAAMVPRCKNASTIHHDGKEKELDCDLRRSEENHSSHQSPISLLIVNPLDSFISSIPVYVDPKEACEPHSPFLLNLAIWPISRWIDKNFPLHCGITERSKFNHVDYMDDIKIFTKTSDPSTPINSMSYPQISAVVITTGRNICTTDLPFPLVTSKEPYKHMECLVEIFRITVFSKQNTSEYTTYDPSATASIKKKMSAVLMNKFYLAVGQSSGRLFLSTFLDGLGLVDPTCVLHKMLKSVSTLLKESRDSFIMYAVPLRSSARAYQRSQSTTLNPRKDLILIHNIQVDARFSERPGASRTPVSWPTRHLSSKCHQKFVCHEPRPQQVMATQADHTAQRPSQEPASPQQSSSGLKPQAHMYPAERKLDMQPCVGMIAWNPEQVRELEENRGRQASEVNAPEGADGAMRSADIDRQSRALERRHGLDPDSTFDHGEMAAEMLGNKGYPHSVIKIKADQDDMELPVSVSNWNGYIAHHPVKIRKVNGLNKYTMEYENKGMFRNSKGIGNIFKRNAHAKSLRAEARNAAAKKYYIYFHHLVSKKCGRDCGYINCNSR</sequence>
<organism evidence="2 3">
    <name type="scientific">Thelohanellus kitauei</name>
    <name type="common">Myxosporean</name>
    <dbReference type="NCBI Taxonomy" id="669202"/>
    <lineage>
        <taxon>Eukaryota</taxon>
        <taxon>Metazoa</taxon>
        <taxon>Cnidaria</taxon>
        <taxon>Myxozoa</taxon>
        <taxon>Myxosporea</taxon>
        <taxon>Bivalvulida</taxon>
        <taxon>Platysporina</taxon>
        <taxon>Myxobolidae</taxon>
        <taxon>Thelohanellus</taxon>
    </lineage>
</organism>
<feature type="region of interest" description="Disordered" evidence="1">
    <location>
        <begin position="646"/>
        <end position="672"/>
    </location>
</feature>
<name>A0A0C2MWL2_THEKT</name>
<proteinExistence type="predicted"/>
<keyword evidence="3" id="KW-1185">Reference proteome</keyword>
<feature type="region of interest" description="Disordered" evidence="1">
    <location>
        <begin position="702"/>
        <end position="725"/>
    </location>
</feature>
<accession>A0A0C2MWL2</accession>
<dbReference type="Proteomes" id="UP000031668">
    <property type="component" value="Unassembled WGS sequence"/>
</dbReference>
<gene>
    <name evidence="2" type="ORF">RF11_11817</name>
</gene>
<protein>
    <submittedName>
        <fullName evidence="2">Uncharacterized protein</fullName>
    </submittedName>
</protein>
<evidence type="ECO:0000313" key="3">
    <source>
        <dbReference type="Proteomes" id="UP000031668"/>
    </source>
</evidence>
<feature type="compositionally biased region" description="Low complexity" evidence="1">
    <location>
        <begin position="656"/>
        <end position="668"/>
    </location>
</feature>
<feature type="compositionally biased region" description="Polar residues" evidence="1">
    <location>
        <begin position="646"/>
        <end position="655"/>
    </location>
</feature>
<comment type="caution">
    <text evidence="2">The sequence shown here is derived from an EMBL/GenBank/DDBJ whole genome shotgun (WGS) entry which is preliminary data.</text>
</comment>